<sequence length="97" mass="10832">MFISCEEAKQLVKNQNAQLVDVRTAEEYEASKIAQAMNLPLQQLDSLAAKLDKSRPVVVFCRSGQRSQMALQMLVSMGFSDVKNLGSFMAWNQCSDI</sequence>
<dbReference type="Proteomes" id="UP000501726">
    <property type="component" value="Chromosome"/>
</dbReference>
<dbReference type="InterPro" id="IPR050229">
    <property type="entry name" value="GlpE_sulfurtransferase"/>
</dbReference>
<dbReference type="RefSeq" id="WP_173271722.1">
    <property type="nucleotide sequence ID" value="NZ_AP021889.1"/>
</dbReference>
<proteinExistence type="predicted"/>
<dbReference type="KEGG" id="tse:THMIRHAS_11110"/>
<protein>
    <recommendedName>
        <fullName evidence="1">Rhodanese domain-containing protein</fullName>
    </recommendedName>
</protein>
<dbReference type="Gene3D" id="3.40.250.10">
    <property type="entry name" value="Rhodanese-like domain"/>
    <property type="match status" value="1"/>
</dbReference>
<dbReference type="PANTHER" id="PTHR43031:SF1">
    <property type="entry name" value="PYRIDINE NUCLEOTIDE-DISULPHIDE OXIDOREDUCTASE"/>
    <property type="match status" value="1"/>
</dbReference>
<dbReference type="PANTHER" id="PTHR43031">
    <property type="entry name" value="FAD-DEPENDENT OXIDOREDUCTASE"/>
    <property type="match status" value="1"/>
</dbReference>
<name>A0A6F8PUQ6_9GAMM</name>
<dbReference type="SUPFAM" id="SSF52821">
    <property type="entry name" value="Rhodanese/Cell cycle control phosphatase"/>
    <property type="match status" value="1"/>
</dbReference>
<dbReference type="Pfam" id="PF00581">
    <property type="entry name" value="Rhodanese"/>
    <property type="match status" value="1"/>
</dbReference>
<reference evidence="3" key="1">
    <citation type="submission" date="2019-11" db="EMBL/GenBank/DDBJ databases">
        <title>Isolation and characterization of two novel species in the genus Thiomicrorhabdus.</title>
        <authorList>
            <person name="Mochizuki J."/>
            <person name="Kojima H."/>
            <person name="Fukui M."/>
        </authorList>
    </citation>
    <scope>NUCLEOTIDE SEQUENCE [LARGE SCALE GENOMIC DNA]</scope>
    <source>
        <strain evidence="3">aks77</strain>
    </source>
</reference>
<dbReference type="PROSITE" id="PS50206">
    <property type="entry name" value="RHODANESE_3"/>
    <property type="match status" value="1"/>
</dbReference>
<keyword evidence="3" id="KW-1185">Reference proteome</keyword>
<dbReference type="InterPro" id="IPR001763">
    <property type="entry name" value="Rhodanese-like_dom"/>
</dbReference>
<organism evidence="2 3">
    <name type="scientific">Thiosulfatimonas sediminis</name>
    <dbReference type="NCBI Taxonomy" id="2675054"/>
    <lineage>
        <taxon>Bacteria</taxon>
        <taxon>Pseudomonadati</taxon>
        <taxon>Pseudomonadota</taxon>
        <taxon>Gammaproteobacteria</taxon>
        <taxon>Thiotrichales</taxon>
        <taxon>Piscirickettsiaceae</taxon>
        <taxon>Thiosulfatimonas</taxon>
    </lineage>
</organism>
<dbReference type="AlphaFoldDB" id="A0A6F8PUQ6"/>
<feature type="domain" description="Rhodanese" evidence="1">
    <location>
        <begin position="13"/>
        <end position="96"/>
    </location>
</feature>
<evidence type="ECO:0000313" key="3">
    <source>
        <dbReference type="Proteomes" id="UP000501726"/>
    </source>
</evidence>
<dbReference type="EMBL" id="AP021889">
    <property type="protein sequence ID" value="BBP45738.1"/>
    <property type="molecule type" value="Genomic_DNA"/>
</dbReference>
<dbReference type="SMART" id="SM00450">
    <property type="entry name" value="RHOD"/>
    <property type="match status" value="1"/>
</dbReference>
<gene>
    <name evidence="2" type="ORF">THMIRHAS_11110</name>
</gene>
<dbReference type="CDD" id="cd00158">
    <property type="entry name" value="RHOD"/>
    <property type="match status" value="1"/>
</dbReference>
<accession>A0A6F8PUQ6</accession>
<evidence type="ECO:0000313" key="2">
    <source>
        <dbReference type="EMBL" id="BBP45738.1"/>
    </source>
</evidence>
<evidence type="ECO:0000259" key="1">
    <source>
        <dbReference type="PROSITE" id="PS50206"/>
    </source>
</evidence>
<dbReference type="InterPro" id="IPR036873">
    <property type="entry name" value="Rhodanese-like_dom_sf"/>
</dbReference>